<dbReference type="AlphaFoldDB" id="A0A4P9Z6D9"/>
<proteinExistence type="predicted"/>
<dbReference type="Pfam" id="PF20796">
    <property type="entry name" value="PDDEXK_13"/>
    <property type="match status" value="1"/>
</dbReference>
<evidence type="ECO:0000256" key="1">
    <source>
        <dbReference type="SAM" id="MobiDB-lite"/>
    </source>
</evidence>
<feature type="domain" description="PD-(D/E)XK nuclease-like" evidence="2">
    <location>
        <begin position="30"/>
        <end position="323"/>
    </location>
</feature>
<dbReference type="Pfam" id="PF11171">
    <property type="entry name" value="DUF2958"/>
    <property type="match status" value="1"/>
</dbReference>
<evidence type="ECO:0000313" key="4">
    <source>
        <dbReference type="Proteomes" id="UP000278143"/>
    </source>
</evidence>
<evidence type="ECO:0000259" key="2">
    <source>
        <dbReference type="Pfam" id="PF20796"/>
    </source>
</evidence>
<feature type="region of interest" description="Disordered" evidence="1">
    <location>
        <begin position="341"/>
        <end position="366"/>
    </location>
</feature>
<protein>
    <recommendedName>
        <fullName evidence="2">PD-(D/E)XK nuclease-like domain-containing protein</fullName>
    </recommendedName>
</protein>
<organism evidence="3 4">
    <name type="scientific">Syncephalis pseudoplumigaleata</name>
    <dbReference type="NCBI Taxonomy" id="1712513"/>
    <lineage>
        <taxon>Eukaryota</taxon>
        <taxon>Fungi</taxon>
        <taxon>Fungi incertae sedis</taxon>
        <taxon>Zoopagomycota</taxon>
        <taxon>Zoopagomycotina</taxon>
        <taxon>Zoopagomycetes</taxon>
        <taxon>Zoopagales</taxon>
        <taxon>Piptocephalidaceae</taxon>
        <taxon>Syncephalis</taxon>
    </lineage>
</organism>
<dbReference type="InterPro" id="IPR048822">
    <property type="entry name" value="PDDEXK_13"/>
</dbReference>
<gene>
    <name evidence="3" type="ORF">SYNPS1DRAFT_26210</name>
</gene>
<dbReference type="Proteomes" id="UP000278143">
    <property type="component" value="Unassembled WGS sequence"/>
</dbReference>
<feature type="compositionally biased region" description="Polar residues" evidence="1">
    <location>
        <begin position="343"/>
        <end position="362"/>
    </location>
</feature>
<dbReference type="OrthoDB" id="10561586at2759"/>
<dbReference type="InterPro" id="IPR021341">
    <property type="entry name" value="DUF2958"/>
</dbReference>
<sequence>MTSTSAFVSLPRVPLVPDEIVRQNNVFFEIDTRFRRAARLLQCLWLKDRSIETGIHVRGEGDDAIVMPLHSNLSRDAARAGKNFLSPQIHALVRHELLMREEGAAIDEERLFGNALSSMPLCFNLFGPMALDLKLASDVFRKLLPDFVDHVEGFIFEHSPGRREARFLHDGTAFDLAMRIITPDGEPGTVFVEVKYSEDMHGPAARLRDRYDEVSRKSGLFVDPDNPLLRSLGLEQLWREHMLAQLTVDQGITPRAMFIAIGPRLNRRVMAAFKVYENELIPSDDRDTNRVSFQALTLESIFEAMEAAGAADVARDLWHRYADFERIYNLSLDEFKLPGPHSSIASHSQASNEPASSGSRAQASDPDDPDRLFGLCDLGFGSPELGYVSLAEITAARGKLGLPVERDQYFVADKPLSAYADEARAAEPEFSDQALQEQRAAASRWLADNPASVVAEYYEQEIDGMLRLRLAETLAKCKAANATLLIARLESIGSGSPFEPRIRTVPIAVAPVTIREIGHVIPSPQNALPGLSLYFPDYRAMHSTPVYLCNNADRQLENLQISVAATSAASGRPHLSLSAEPRSRLIEKPSPPPGAATNTIAPRCVLRPDAPATVPICWPEAR</sequence>
<name>A0A4P9Z6D9_9FUNG</name>
<keyword evidence="4" id="KW-1185">Reference proteome</keyword>
<accession>A0A4P9Z6D9</accession>
<dbReference type="EMBL" id="KZ989111">
    <property type="protein sequence ID" value="RKP28207.1"/>
    <property type="molecule type" value="Genomic_DNA"/>
</dbReference>
<feature type="region of interest" description="Disordered" evidence="1">
    <location>
        <begin position="572"/>
        <end position="600"/>
    </location>
</feature>
<evidence type="ECO:0000313" key="3">
    <source>
        <dbReference type="EMBL" id="RKP28207.1"/>
    </source>
</evidence>
<reference evidence="4" key="1">
    <citation type="journal article" date="2018" name="Nat. Microbiol.">
        <title>Leveraging single-cell genomics to expand the fungal tree of life.</title>
        <authorList>
            <person name="Ahrendt S.R."/>
            <person name="Quandt C.A."/>
            <person name="Ciobanu D."/>
            <person name="Clum A."/>
            <person name="Salamov A."/>
            <person name="Andreopoulos B."/>
            <person name="Cheng J.F."/>
            <person name="Woyke T."/>
            <person name="Pelin A."/>
            <person name="Henrissat B."/>
            <person name="Reynolds N.K."/>
            <person name="Benny G.L."/>
            <person name="Smith M.E."/>
            <person name="James T.Y."/>
            <person name="Grigoriev I.V."/>
        </authorList>
    </citation>
    <scope>NUCLEOTIDE SEQUENCE [LARGE SCALE GENOMIC DNA]</scope>
    <source>
        <strain evidence="4">Benny S71-1</strain>
    </source>
</reference>